<evidence type="ECO:0000313" key="8">
    <source>
        <dbReference type="EMBL" id="AIT60090.1"/>
    </source>
</evidence>
<evidence type="ECO:0000256" key="2">
    <source>
        <dbReference type="ARBA" id="ARBA00022723"/>
    </source>
</evidence>
<reference evidence="8 9" key="1">
    <citation type="submission" date="2013-09" db="EMBL/GenBank/DDBJ databases">
        <title>Complete genome sequence of Corynebacterium doosanense CAU 212(T) (=DSM 45436(T)), isolated from activated sludge.</title>
        <authorList>
            <person name="Schaffert L."/>
            <person name="Albersmeier A."/>
            <person name="Kalinowski J."/>
            <person name="Ruckert C."/>
        </authorList>
    </citation>
    <scope>NUCLEOTIDE SEQUENCE [LARGE SCALE GENOMIC DNA]</scope>
    <source>
        <strain evidence="8 9">CAU 212</strain>
    </source>
</reference>
<evidence type="ECO:0000256" key="1">
    <source>
        <dbReference type="ARBA" id="ARBA00022694"/>
    </source>
</evidence>
<evidence type="ECO:0000256" key="4">
    <source>
        <dbReference type="ARBA" id="ARBA00022833"/>
    </source>
</evidence>
<dbReference type="InterPro" id="IPR028883">
    <property type="entry name" value="tRNA_aden_deaminase"/>
</dbReference>
<dbReference type="SUPFAM" id="SSF53927">
    <property type="entry name" value="Cytidine deaminase-like"/>
    <property type="match status" value="1"/>
</dbReference>
<dbReference type="HOGENOM" id="CLU_025810_3_2_11"/>
<feature type="domain" description="CMP/dCMP-type deaminase" evidence="7">
    <location>
        <begin position="11"/>
        <end position="123"/>
    </location>
</feature>
<dbReference type="GO" id="GO:0002100">
    <property type="term" value="P:tRNA wobble adenosine to inosine editing"/>
    <property type="evidence" value="ECO:0007669"/>
    <property type="project" value="UniProtKB-UniRule"/>
</dbReference>
<keyword evidence="2 6" id="KW-0479">Metal-binding</keyword>
<accession>A0A097ID90</accession>
<dbReference type="PROSITE" id="PS51747">
    <property type="entry name" value="CYT_DCMP_DEAMINASES_2"/>
    <property type="match status" value="1"/>
</dbReference>
<dbReference type="InterPro" id="IPR016193">
    <property type="entry name" value="Cytidine_deaminase-like"/>
</dbReference>
<dbReference type="Pfam" id="PF00383">
    <property type="entry name" value="dCMP_cyt_deam_1"/>
    <property type="match status" value="1"/>
</dbReference>
<evidence type="ECO:0000256" key="5">
    <source>
        <dbReference type="ARBA" id="ARBA00048045"/>
    </source>
</evidence>
<feature type="active site" description="Proton donor" evidence="6">
    <location>
        <position position="64"/>
    </location>
</feature>
<dbReference type="KEGG" id="cdo:CDOO_01360"/>
<feature type="binding site" evidence="6">
    <location>
        <position position="62"/>
    </location>
    <ligand>
        <name>Zn(2+)</name>
        <dbReference type="ChEBI" id="CHEBI:29105"/>
        <note>catalytic</note>
    </ligand>
</feature>
<keyword evidence="3 6" id="KW-0378">Hydrolase</keyword>
<dbReference type="EMBL" id="CP006764">
    <property type="protein sequence ID" value="AIT60090.1"/>
    <property type="molecule type" value="Genomic_DNA"/>
</dbReference>
<evidence type="ECO:0000313" key="9">
    <source>
        <dbReference type="Proteomes" id="UP000029914"/>
    </source>
</evidence>
<dbReference type="AlphaFoldDB" id="A0A097ID90"/>
<evidence type="ECO:0000256" key="3">
    <source>
        <dbReference type="ARBA" id="ARBA00022801"/>
    </source>
</evidence>
<dbReference type="EC" id="3.5.4.33" evidence="6"/>
<protein>
    <recommendedName>
        <fullName evidence="6">tRNA-specific adenosine deaminase</fullName>
        <ecNumber evidence="6">3.5.4.33</ecNumber>
    </recommendedName>
</protein>
<proteinExistence type="inferred from homology"/>
<dbReference type="eggNOG" id="COG0590">
    <property type="taxonomic scope" value="Bacteria"/>
</dbReference>
<dbReference type="Gene3D" id="3.40.140.10">
    <property type="entry name" value="Cytidine Deaminase, domain 2"/>
    <property type="match status" value="1"/>
</dbReference>
<name>A0A097ID90_9CORY</name>
<dbReference type="STRING" id="558173.CDOO_01360"/>
<keyword evidence="9" id="KW-1185">Reference proteome</keyword>
<keyword evidence="1 6" id="KW-0819">tRNA processing</keyword>
<dbReference type="CDD" id="cd01285">
    <property type="entry name" value="nucleoside_deaminase"/>
    <property type="match status" value="1"/>
</dbReference>
<dbReference type="GO" id="GO:0052717">
    <property type="term" value="F:tRNA-specific adenosine-34 deaminase activity"/>
    <property type="evidence" value="ECO:0007669"/>
    <property type="project" value="UniProtKB-UniRule"/>
</dbReference>
<gene>
    <name evidence="6" type="primary">tadA</name>
    <name evidence="8" type="ORF">CDOO_01360</name>
</gene>
<organism evidence="8 9">
    <name type="scientific">Corynebacterium doosanense CAU 212 = DSM 45436</name>
    <dbReference type="NCBI Taxonomy" id="558173"/>
    <lineage>
        <taxon>Bacteria</taxon>
        <taxon>Bacillati</taxon>
        <taxon>Actinomycetota</taxon>
        <taxon>Actinomycetes</taxon>
        <taxon>Mycobacteriales</taxon>
        <taxon>Corynebacteriaceae</taxon>
        <taxon>Corynebacterium</taxon>
    </lineage>
</organism>
<comment type="similarity">
    <text evidence="6">Belongs to the cytidine and deoxycytidylate deaminase family.</text>
</comment>
<evidence type="ECO:0000259" key="7">
    <source>
        <dbReference type="PROSITE" id="PS51747"/>
    </source>
</evidence>
<comment type="subunit">
    <text evidence="6">Homodimer.</text>
</comment>
<comment type="cofactor">
    <cofactor evidence="6">
        <name>Zn(2+)</name>
        <dbReference type="ChEBI" id="CHEBI:29105"/>
    </cofactor>
    <text evidence="6">Binds 1 zinc ion per subunit.</text>
</comment>
<keyword evidence="4 6" id="KW-0862">Zinc</keyword>
<dbReference type="OrthoDB" id="9802676at2"/>
<feature type="binding site" evidence="6">
    <location>
        <position position="93"/>
    </location>
    <ligand>
        <name>Zn(2+)</name>
        <dbReference type="ChEBI" id="CHEBI:29105"/>
        <note>catalytic</note>
    </ligand>
</feature>
<dbReference type="Proteomes" id="UP000029914">
    <property type="component" value="Chromosome"/>
</dbReference>
<dbReference type="HAMAP" id="MF_00972">
    <property type="entry name" value="tRNA_aden_deaminase"/>
    <property type="match status" value="1"/>
</dbReference>
<dbReference type="InterPro" id="IPR002125">
    <property type="entry name" value="CMP_dCMP_dom"/>
</dbReference>
<dbReference type="PANTHER" id="PTHR11079:SF202">
    <property type="entry name" value="TRNA-SPECIFIC ADENOSINE DEAMINASE"/>
    <property type="match status" value="1"/>
</dbReference>
<dbReference type="GO" id="GO:0008270">
    <property type="term" value="F:zinc ion binding"/>
    <property type="evidence" value="ECO:0007669"/>
    <property type="project" value="UniProtKB-UniRule"/>
</dbReference>
<dbReference type="PANTHER" id="PTHR11079">
    <property type="entry name" value="CYTOSINE DEAMINASE FAMILY MEMBER"/>
    <property type="match status" value="1"/>
</dbReference>
<sequence length="159" mass="16626">MPVLPAAAPLRRAEERMRRAIEVARTTPAGDVPVGAVVFAPDGTELASGTNRREAESDPTAHAEVVAIRSAVRRYGDGWRLGGCELVVTLEPCMMCAGAATGARLGSIVFGAYEPRTGACGSLVDAVRVPGALHIPQVRGGVLEAETAELLTGFFSELR</sequence>
<dbReference type="RefSeq" id="WP_018021574.1">
    <property type="nucleotide sequence ID" value="NZ_AQUX01000002.1"/>
</dbReference>
<feature type="binding site" evidence="6">
    <location>
        <position position="96"/>
    </location>
    <ligand>
        <name>Zn(2+)</name>
        <dbReference type="ChEBI" id="CHEBI:29105"/>
        <note>catalytic</note>
    </ligand>
</feature>
<comment type="catalytic activity">
    <reaction evidence="5 6">
        <text>adenosine(34) in tRNA + H2O + H(+) = inosine(34) in tRNA + NH4(+)</text>
        <dbReference type="Rhea" id="RHEA:43168"/>
        <dbReference type="Rhea" id="RHEA-COMP:10373"/>
        <dbReference type="Rhea" id="RHEA-COMP:10374"/>
        <dbReference type="ChEBI" id="CHEBI:15377"/>
        <dbReference type="ChEBI" id="CHEBI:15378"/>
        <dbReference type="ChEBI" id="CHEBI:28938"/>
        <dbReference type="ChEBI" id="CHEBI:74411"/>
        <dbReference type="ChEBI" id="CHEBI:82852"/>
        <dbReference type="EC" id="3.5.4.33"/>
    </reaction>
</comment>
<comment type="function">
    <text evidence="6">Catalyzes the deamination of adenosine to inosine at the wobble position 34 of tRNA(Arg2).</text>
</comment>
<evidence type="ECO:0000256" key="6">
    <source>
        <dbReference type="HAMAP-Rule" id="MF_00972"/>
    </source>
</evidence>